<gene>
    <name evidence="2" type="ORF">E2C01_082450</name>
</gene>
<protein>
    <submittedName>
        <fullName evidence="2">Uncharacterized protein</fullName>
    </submittedName>
</protein>
<name>A0A5B7J4Z7_PORTR</name>
<comment type="caution">
    <text evidence="2">The sequence shown here is derived from an EMBL/GenBank/DDBJ whole genome shotgun (WGS) entry which is preliminary data.</text>
</comment>
<accession>A0A5B7J4Z7</accession>
<evidence type="ECO:0000313" key="2">
    <source>
        <dbReference type="EMBL" id="MPC87584.1"/>
    </source>
</evidence>
<sequence>MRQAPGEIFLLSPSPSCTLSPSHSLNSSPVQPTLAPYPCPPIPSTSNCDGESKIRPRLIPPLPAARNNTEGAKAWPG</sequence>
<dbReference type="Proteomes" id="UP000324222">
    <property type="component" value="Unassembled WGS sequence"/>
</dbReference>
<proteinExistence type="predicted"/>
<reference evidence="2 3" key="1">
    <citation type="submission" date="2019-05" db="EMBL/GenBank/DDBJ databases">
        <title>Another draft genome of Portunus trituberculatus and its Hox gene families provides insights of decapod evolution.</title>
        <authorList>
            <person name="Jeong J.-H."/>
            <person name="Song I."/>
            <person name="Kim S."/>
            <person name="Choi T."/>
            <person name="Kim D."/>
            <person name="Ryu S."/>
            <person name="Kim W."/>
        </authorList>
    </citation>
    <scope>NUCLEOTIDE SEQUENCE [LARGE SCALE GENOMIC DNA]</scope>
    <source>
        <tissue evidence="2">Muscle</tissue>
    </source>
</reference>
<organism evidence="2 3">
    <name type="scientific">Portunus trituberculatus</name>
    <name type="common">Swimming crab</name>
    <name type="synonym">Neptunus trituberculatus</name>
    <dbReference type="NCBI Taxonomy" id="210409"/>
    <lineage>
        <taxon>Eukaryota</taxon>
        <taxon>Metazoa</taxon>
        <taxon>Ecdysozoa</taxon>
        <taxon>Arthropoda</taxon>
        <taxon>Crustacea</taxon>
        <taxon>Multicrustacea</taxon>
        <taxon>Malacostraca</taxon>
        <taxon>Eumalacostraca</taxon>
        <taxon>Eucarida</taxon>
        <taxon>Decapoda</taxon>
        <taxon>Pleocyemata</taxon>
        <taxon>Brachyura</taxon>
        <taxon>Eubrachyura</taxon>
        <taxon>Portunoidea</taxon>
        <taxon>Portunidae</taxon>
        <taxon>Portuninae</taxon>
        <taxon>Portunus</taxon>
    </lineage>
</organism>
<keyword evidence="3" id="KW-1185">Reference proteome</keyword>
<dbReference type="AlphaFoldDB" id="A0A5B7J4Z7"/>
<dbReference type="EMBL" id="VSRR010074933">
    <property type="protein sequence ID" value="MPC87584.1"/>
    <property type="molecule type" value="Genomic_DNA"/>
</dbReference>
<feature type="region of interest" description="Disordered" evidence="1">
    <location>
        <begin position="1"/>
        <end position="77"/>
    </location>
</feature>
<evidence type="ECO:0000256" key="1">
    <source>
        <dbReference type="SAM" id="MobiDB-lite"/>
    </source>
</evidence>
<evidence type="ECO:0000313" key="3">
    <source>
        <dbReference type="Proteomes" id="UP000324222"/>
    </source>
</evidence>
<feature type="compositionally biased region" description="Low complexity" evidence="1">
    <location>
        <begin position="10"/>
        <end position="25"/>
    </location>
</feature>